<dbReference type="PANTHER" id="PTHR46111:SF1">
    <property type="entry name" value="RIBOSOMAL RNA SMALL SUBUNIT METHYLTRANSFERASE I"/>
    <property type="match status" value="1"/>
</dbReference>
<keyword evidence="9" id="KW-1185">Reference proteome</keyword>
<dbReference type="HAMAP" id="MF_01877">
    <property type="entry name" value="16SrRNA_methyltr_I"/>
    <property type="match status" value="1"/>
</dbReference>
<evidence type="ECO:0000313" key="8">
    <source>
        <dbReference type="EMBL" id="QGU00578.1"/>
    </source>
</evidence>
<dbReference type="InterPro" id="IPR008189">
    <property type="entry name" value="rRNA_ssu_MeTfrase_I"/>
</dbReference>
<dbReference type="FunFam" id="3.30.950.10:FF:000002">
    <property type="entry name" value="Ribosomal RNA small subunit methyltransferase I"/>
    <property type="match status" value="1"/>
</dbReference>
<dbReference type="EMBL" id="CP046457">
    <property type="protein sequence ID" value="QGU00578.1"/>
    <property type="molecule type" value="Genomic_DNA"/>
</dbReference>
<evidence type="ECO:0000313" key="9">
    <source>
        <dbReference type="Proteomes" id="UP000426444"/>
    </source>
</evidence>
<dbReference type="KEGG" id="salq:SYNTR_1984"/>
<reference evidence="9" key="1">
    <citation type="journal article" date="2019" name="Microbiology">
        <title>Complete Genome Sequence of an Uncultured Bacterium of the Candidate Phylum Bipolaricaulota.</title>
        <authorList>
            <person name="Kadnikov V.V."/>
            <person name="Mardanov A.V."/>
            <person name="Beletsky A.V."/>
            <person name="Frank Y.A."/>
            <person name="Karnachuk O.V."/>
            <person name="Ravin N.V."/>
        </authorList>
    </citation>
    <scope>NUCLEOTIDE SEQUENCE [LARGE SCALE GENOMIC DNA]</scope>
</reference>
<keyword evidence="4 6" id="KW-0808">Transferase</keyword>
<dbReference type="Proteomes" id="UP000426444">
    <property type="component" value="Chromosome"/>
</dbReference>
<protein>
    <recommendedName>
        <fullName evidence="6">Ribosomal RNA small subunit methyltransferase I</fullName>
        <ecNumber evidence="6">2.1.1.198</ecNumber>
    </recommendedName>
    <alternativeName>
        <fullName evidence="6">16S rRNA 2'-O-ribose C1402 methyltransferase</fullName>
    </alternativeName>
    <alternativeName>
        <fullName evidence="6">rRNA (cytidine-2'-O-)-methyltransferase RsmI</fullName>
    </alternativeName>
</protein>
<keyword evidence="1 6" id="KW-0963">Cytoplasm</keyword>
<dbReference type="InterPro" id="IPR035996">
    <property type="entry name" value="4pyrrol_Methylase_sf"/>
</dbReference>
<dbReference type="AlphaFoldDB" id="A0A6I6DNS5"/>
<name>A0A6I6DNS5_9FIRM</name>
<organism evidence="8 9">
    <name type="scientific">Candidatus Syntrophocurvum alkaliphilum</name>
    <dbReference type="NCBI Taxonomy" id="2293317"/>
    <lineage>
        <taxon>Bacteria</taxon>
        <taxon>Bacillati</taxon>
        <taxon>Bacillota</taxon>
        <taxon>Clostridia</taxon>
        <taxon>Eubacteriales</taxon>
        <taxon>Syntrophomonadaceae</taxon>
        <taxon>Candidatus Syntrophocurvum</taxon>
    </lineage>
</organism>
<dbReference type="PANTHER" id="PTHR46111">
    <property type="entry name" value="RIBOSOMAL RNA SMALL SUBUNIT METHYLTRANSFERASE I"/>
    <property type="match status" value="1"/>
</dbReference>
<dbReference type="Gene3D" id="3.40.1010.10">
    <property type="entry name" value="Cobalt-precorrin-4 Transmethylase, Domain 1"/>
    <property type="match status" value="1"/>
</dbReference>
<comment type="function">
    <text evidence="6">Catalyzes the 2'-O-methylation of the ribose of cytidine 1402 (C1402) in 16S rRNA.</text>
</comment>
<comment type="similarity">
    <text evidence="6">Belongs to the methyltransferase superfamily. RsmI family.</text>
</comment>
<dbReference type="OrthoDB" id="9809084at2"/>
<dbReference type="CDD" id="cd11648">
    <property type="entry name" value="RsmI"/>
    <property type="match status" value="1"/>
</dbReference>
<sequence>MQGILYICATPIGNLEDVTIRLLKTLRAVDLVACEDTRQTVKLLNKYKIKKKLVSYHEHNKKGKEHYIINELINGKNIAVVSDAGMPAISDPGEELVKRAIEENINIEIIPGPSAVIAALAISGVDTSKFIFEGFLPERQGKRQTELRRIEPETRTSILYEAPHRLLATLEDIKEIMGEERWVVVARELTKKYEETKRGTVIDLINHFKTNPAKGEICIIISGKKEKTKKADMTQIIEEVETLIKNGENKKEAFKIKAREYNMKKSEIYNFFEKNKS</sequence>
<dbReference type="InterPro" id="IPR018063">
    <property type="entry name" value="SAM_MeTrfase_RsmI_CS"/>
</dbReference>
<dbReference type="InterPro" id="IPR014777">
    <property type="entry name" value="4pyrrole_Mease_sub1"/>
</dbReference>
<dbReference type="GO" id="GO:0005737">
    <property type="term" value="C:cytoplasm"/>
    <property type="evidence" value="ECO:0007669"/>
    <property type="project" value="UniProtKB-SubCell"/>
</dbReference>
<gene>
    <name evidence="6" type="primary">rsmI</name>
    <name evidence="8" type="ORF">SYNTR_1984</name>
</gene>
<comment type="catalytic activity">
    <reaction evidence="6">
        <text>cytidine(1402) in 16S rRNA + S-adenosyl-L-methionine = 2'-O-methylcytidine(1402) in 16S rRNA + S-adenosyl-L-homocysteine + H(+)</text>
        <dbReference type="Rhea" id="RHEA:42924"/>
        <dbReference type="Rhea" id="RHEA-COMP:10285"/>
        <dbReference type="Rhea" id="RHEA-COMP:10286"/>
        <dbReference type="ChEBI" id="CHEBI:15378"/>
        <dbReference type="ChEBI" id="CHEBI:57856"/>
        <dbReference type="ChEBI" id="CHEBI:59789"/>
        <dbReference type="ChEBI" id="CHEBI:74495"/>
        <dbReference type="ChEBI" id="CHEBI:82748"/>
        <dbReference type="EC" id="2.1.1.198"/>
    </reaction>
</comment>
<proteinExistence type="inferred from homology"/>
<keyword evidence="3 6" id="KW-0489">Methyltransferase</keyword>
<evidence type="ECO:0000256" key="5">
    <source>
        <dbReference type="ARBA" id="ARBA00022691"/>
    </source>
</evidence>
<evidence type="ECO:0000256" key="4">
    <source>
        <dbReference type="ARBA" id="ARBA00022679"/>
    </source>
</evidence>
<evidence type="ECO:0000256" key="2">
    <source>
        <dbReference type="ARBA" id="ARBA00022552"/>
    </source>
</evidence>
<dbReference type="Pfam" id="PF00590">
    <property type="entry name" value="TP_methylase"/>
    <property type="match status" value="1"/>
</dbReference>
<dbReference type="FunFam" id="3.40.1010.10:FF:000007">
    <property type="entry name" value="Ribosomal RNA small subunit methyltransferase I"/>
    <property type="match status" value="1"/>
</dbReference>
<dbReference type="Gene3D" id="3.30.950.10">
    <property type="entry name" value="Methyltransferase, Cobalt-precorrin-4 Transmethylase, Domain 2"/>
    <property type="match status" value="1"/>
</dbReference>
<comment type="subcellular location">
    <subcellularLocation>
        <location evidence="6">Cytoplasm</location>
    </subcellularLocation>
</comment>
<dbReference type="PROSITE" id="PS01296">
    <property type="entry name" value="RSMI"/>
    <property type="match status" value="1"/>
</dbReference>
<evidence type="ECO:0000256" key="6">
    <source>
        <dbReference type="HAMAP-Rule" id="MF_01877"/>
    </source>
</evidence>
<dbReference type="NCBIfam" id="TIGR00096">
    <property type="entry name" value="16S rRNA (cytidine(1402)-2'-O)-methyltransferase"/>
    <property type="match status" value="1"/>
</dbReference>
<dbReference type="SUPFAM" id="SSF53790">
    <property type="entry name" value="Tetrapyrrole methylase"/>
    <property type="match status" value="1"/>
</dbReference>
<evidence type="ECO:0000256" key="1">
    <source>
        <dbReference type="ARBA" id="ARBA00022490"/>
    </source>
</evidence>
<dbReference type="EC" id="2.1.1.198" evidence="6"/>
<dbReference type="InterPro" id="IPR000878">
    <property type="entry name" value="4pyrrol_Mease"/>
</dbReference>
<keyword evidence="5 6" id="KW-0949">S-adenosyl-L-methionine</keyword>
<accession>A0A6I6DNS5</accession>
<dbReference type="GO" id="GO:0070677">
    <property type="term" value="F:rRNA (cytosine-2'-O-)-methyltransferase activity"/>
    <property type="evidence" value="ECO:0007669"/>
    <property type="project" value="UniProtKB-UniRule"/>
</dbReference>
<dbReference type="InterPro" id="IPR014776">
    <property type="entry name" value="4pyrrole_Mease_sub2"/>
</dbReference>
<dbReference type="PIRSF" id="PIRSF005917">
    <property type="entry name" value="MTase_YraL"/>
    <property type="match status" value="1"/>
</dbReference>
<evidence type="ECO:0000256" key="3">
    <source>
        <dbReference type="ARBA" id="ARBA00022603"/>
    </source>
</evidence>
<feature type="domain" description="Tetrapyrrole methylase" evidence="7">
    <location>
        <begin position="5"/>
        <end position="202"/>
    </location>
</feature>
<keyword evidence="2 6" id="KW-0698">rRNA processing</keyword>
<dbReference type="RefSeq" id="WP_156204344.1">
    <property type="nucleotide sequence ID" value="NZ_CP046457.1"/>
</dbReference>
<evidence type="ECO:0000259" key="7">
    <source>
        <dbReference type="Pfam" id="PF00590"/>
    </source>
</evidence>